<dbReference type="EMBL" id="BANR01000001">
    <property type="protein sequence ID" value="GAC46767.1"/>
    <property type="molecule type" value="Genomic_DNA"/>
</dbReference>
<dbReference type="InterPro" id="IPR000873">
    <property type="entry name" value="AMP-dep_synth/lig_dom"/>
</dbReference>
<proteinExistence type="inferred from homology"/>
<dbReference type="Pfam" id="PF00501">
    <property type="entry name" value="AMP-binding"/>
    <property type="match status" value="1"/>
</dbReference>
<organism evidence="5 6">
    <name type="scientific">Gordonia aichiensis NBRC 108223</name>
    <dbReference type="NCBI Taxonomy" id="1220583"/>
    <lineage>
        <taxon>Bacteria</taxon>
        <taxon>Bacillati</taxon>
        <taxon>Actinomycetota</taxon>
        <taxon>Actinomycetes</taxon>
        <taxon>Mycobacteriales</taxon>
        <taxon>Gordoniaceae</taxon>
        <taxon>Gordonia</taxon>
    </lineage>
</organism>
<dbReference type="Gene3D" id="3.40.50.12780">
    <property type="entry name" value="N-terminal domain of ligase-like"/>
    <property type="match status" value="1"/>
</dbReference>
<evidence type="ECO:0000259" key="4">
    <source>
        <dbReference type="Pfam" id="PF13193"/>
    </source>
</evidence>
<reference evidence="5 6" key="1">
    <citation type="submission" date="2012-12" db="EMBL/GenBank/DDBJ databases">
        <title>Whole genome shotgun sequence of Gordonia aichiensis NBRC 108223.</title>
        <authorList>
            <person name="Isaki-Nakamura S."/>
            <person name="Hosoyama A."/>
            <person name="Tsuchikane K."/>
            <person name="Ando Y."/>
            <person name="Baba S."/>
            <person name="Ohji S."/>
            <person name="Hamada M."/>
            <person name="Tamura T."/>
            <person name="Yamazoe A."/>
            <person name="Yamazaki S."/>
            <person name="Fujita N."/>
        </authorList>
    </citation>
    <scope>NUCLEOTIDE SEQUENCE [LARGE SCALE GENOMIC DNA]</scope>
    <source>
        <strain evidence="5 6">NBRC 108223</strain>
    </source>
</reference>
<evidence type="ECO:0000256" key="1">
    <source>
        <dbReference type="ARBA" id="ARBA00006432"/>
    </source>
</evidence>
<dbReference type="eggNOG" id="COG0318">
    <property type="taxonomic scope" value="Bacteria"/>
</dbReference>
<dbReference type="NCBIfam" id="NF004837">
    <property type="entry name" value="PRK06187.1"/>
    <property type="match status" value="1"/>
</dbReference>
<feature type="domain" description="AMP-dependent synthetase/ligase" evidence="3">
    <location>
        <begin position="33"/>
        <end position="394"/>
    </location>
</feature>
<dbReference type="InterPro" id="IPR025110">
    <property type="entry name" value="AMP-bd_C"/>
</dbReference>
<dbReference type="InterPro" id="IPR050237">
    <property type="entry name" value="ATP-dep_AMP-bd_enzyme"/>
</dbReference>
<gene>
    <name evidence="5" type="ORF">GOACH_01_00860</name>
</gene>
<dbReference type="Gene3D" id="3.30.300.30">
    <property type="match status" value="1"/>
</dbReference>
<dbReference type="Proteomes" id="UP000010988">
    <property type="component" value="Unassembled WGS sequence"/>
</dbReference>
<evidence type="ECO:0000313" key="5">
    <source>
        <dbReference type="EMBL" id="GAC46767.1"/>
    </source>
</evidence>
<comment type="caution">
    <text evidence="5">The sequence shown here is derived from an EMBL/GenBank/DDBJ whole genome shotgun (WGS) entry which is preliminary data.</text>
</comment>
<keyword evidence="6" id="KW-1185">Reference proteome</keyword>
<dbReference type="STRING" id="1220583.GOACH_01_00860"/>
<dbReference type="SUPFAM" id="SSF56801">
    <property type="entry name" value="Acetyl-CoA synthetase-like"/>
    <property type="match status" value="1"/>
</dbReference>
<evidence type="ECO:0000313" key="6">
    <source>
        <dbReference type="Proteomes" id="UP000010988"/>
    </source>
</evidence>
<evidence type="ECO:0000259" key="3">
    <source>
        <dbReference type="Pfam" id="PF00501"/>
    </source>
</evidence>
<name>L7KFP3_9ACTN</name>
<dbReference type="InterPro" id="IPR045851">
    <property type="entry name" value="AMP-bd_C_sf"/>
</dbReference>
<dbReference type="CDD" id="cd17631">
    <property type="entry name" value="FACL_FadD13-like"/>
    <property type="match status" value="1"/>
</dbReference>
<dbReference type="AlphaFoldDB" id="L7KFP3"/>
<feature type="domain" description="AMP-binding enzyme C-terminal" evidence="4">
    <location>
        <begin position="445"/>
        <end position="520"/>
    </location>
</feature>
<dbReference type="GO" id="GO:0016878">
    <property type="term" value="F:acid-thiol ligase activity"/>
    <property type="evidence" value="ECO:0007669"/>
    <property type="project" value="UniProtKB-ARBA"/>
</dbReference>
<evidence type="ECO:0000256" key="2">
    <source>
        <dbReference type="ARBA" id="ARBA00022598"/>
    </source>
</evidence>
<dbReference type="FunFam" id="3.30.300.30:FF:000008">
    <property type="entry name" value="2,3-dihydroxybenzoate-AMP ligase"/>
    <property type="match status" value="1"/>
</dbReference>
<comment type="similarity">
    <text evidence="1">Belongs to the ATP-dependent AMP-binding enzyme family.</text>
</comment>
<dbReference type="PANTHER" id="PTHR43767:SF1">
    <property type="entry name" value="NONRIBOSOMAL PEPTIDE SYNTHASE PES1 (EUROFUNG)-RELATED"/>
    <property type="match status" value="1"/>
</dbReference>
<protein>
    <submittedName>
        <fullName evidence="5">Putative fatty-acid--CoA ligase</fullName>
    </submittedName>
</protein>
<dbReference type="Pfam" id="PF13193">
    <property type="entry name" value="AMP-binding_C"/>
    <property type="match status" value="1"/>
</dbReference>
<keyword evidence="2 5" id="KW-0436">Ligase</keyword>
<dbReference type="RefSeq" id="WP_005168989.1">
    <property type="nucleotide sequence ID" value="NZ_BANR01000001.1"/>
</dbReference>
<dbReference type="InterPro" id="IPR042099">
    <property type="entry name" value="ANL_N_sf"/>
</dbReference>
<dbReference type="OrthoDB" id="9803968at2"/>
<sequence length="545" mass="58602">MTAQDSEISNGVDTALLGGIGDGGVQPIIETVDRWVARKPDDVAVIYGERQFTWREFRERIGRNATAQAAAGIGPNDRIAFLDKNSIACLETTMAASLTGAANAVINFRLSPAEVAYIINDAKASIVIVGAEFVDVIAALRDELPTVTRVIVSGGPDDEYERWLADAAAPFEAVPFDPETAFLQLYTSGTTGHPKGAMLTHHSLGAHSAAAVAGFHFTGDSVNMVAMPLFHVGGSSWALAAMSVGAQTVIVRETIPAAILDEIVARAVTHAFFVPAVYGFLLADPQVAERDYSTVRCFGYGGSPMPLPTIRACLKTWPGVDFYQVYGMTEMSGVFCVLDPADHRDVEHPERLVSAGRPLPGVTVKVVDPEGKTVAPGEVGEFWTQSEQHMLGYWDKPQETAETLVGDDWLRTGDAGHMDADGYLFISDRVKDMIITGGENVYPVEVERVVIEHDAVADVAVIGVPDTKWGESVKAVIVLSPGAEVTEDELVAHCRARLAGYKVPKSVDIVPDLPRNSTGKILKREIRKEFWEGADAAHVTIMSSS</sequence>
<accession>L7KFP3</accession>
<dbReference type="PANTHER" id="PTHR43767">
    <property type="entry name" value="LONG-CHAIN-FATTY-ACID--COA LIGASE"/>
    <property type="match status" value="1"/>
</dbReference>